<name>A0AA37T7K9_9GAMM</name>
<protein>
    <recommendedName>
        <fullName evidence="4">Phage tail protein</fullName>
    </recommendedName>
</protein>
<evidence type="ECO:0000313" key="2">
    <source>
        <dbReference type="EMBL" id="GLS26162.1"/>
    </source>
</evidence>
<accession>A0AA37T7K9</accession>
<comment type="caution">
    <text evidence="2">The sequence shown here is derived from an EMBL/GenBank/DDBJ whole genome shotgun (WGS) entry which is preliminary data.</text>
</comment>
<evidence type="ECO:0000313" key="3">
    <source>
        <dbReference type="Proteomes" id="UP001156870"/>
    </source>
</evidence>
<proteinExistence type="predicted"/>
<dbReference type="EMBL" id="BSPD01000039">
    <property type="protein sequence ID" value="GLS26162.1"/>
    <property type="molecule type" value="Genomic_DNA"/>
</dbReference>
<dbReference type="RefSeq" id="WP_232593059.1">
    <property type="nucleotide sequence ID" value="NZ_BSPD01000039.1"/>
</dbReference>
<sequence length="162" mass="18571">MVFEKLTQLTRYLLSQQLCAQENLDSWAESVKLELRARQQGNGLVLCEVHYTAQFEVDRVTTNPVYWFAHIVTWLYENDPDRDVNQLDDPEIEVEPTENQAVSISFEVEFYEPVTLVEDDNGEFELSGTRYRIDTPVMDVADSAAIGTDDTQATDAPYTRPN</sequence>
<feature type="region of interest" description="Disordered" evidence="1">
    <location>
        <begin position="143"/>
        <end position="162"/>
    </location>
</feature>
<dbReference type="AlphaFoldDB" id="A0AA37T7K9"/>
<evidence type="ECO:0000256" key="1">
    <source>
        <dbReference type="SAM" id="MobiDB-lite"/>
    </source>
</evidence>
<keyword evidence="3" id="KW-1185">Reference proteome</keyword>
<evidence type="ECO:0008006" key="4">
    <source>
        <dbReference type="Google" id="ProtNLM"/>
    </source>
</evidence>
<dbReference type="InterPro" id="IPR009678">
    <property type="entry name" value="Phage_tail_completion_R"/>
</dbReference>
<reference evidence="2 3" key="1">
    <citation type="journal article" date="2014" name="Int. J. Syst. Evol. Microbiol.">
        <title>Complete genome sequence of Corynebacterium casei LMG S-19264T (=DSM 44701T), isolated from a smear-ripened cheese.</title>
        <authorList>
            <consortium name="US DOE Joint Genome Institute (JGI-PGF)"/>
            <person name="Walter F."/>
            <person name="Albersmeier A."/>
            <person name="Kalinowski J."/>
            <person name="Ruckert C."/>
        </authorList>
    </citation>
    <scope>NUCLEOTIDE SEQUENCE [LARGE SCALE GENOMIC DNA]</scope>
    <source>
        <strain evidence="2 3">NBRC 110095</strain>
    </source>
</reference>
<gene>
    <name evidence="2" type="ORF">GCM10007877_18770</name>
</gene>
<dbReference type="Pfam" id="PF06891">
    <property type="entry name" value="P2_Phage_GpR"/>
    <property type="match status" value="1"/>
</dbReference>
<dbReference type="Proteomes" id="UP001156870">
    <property type="component" value="Unassembled WGS sequence"/>
</dbReference>
<organism evidence="2 3">
    <name type="scientific">Marinibactrum halimedae</name>
    <dbReference type="NCBI Taxonomy" id="1444977"/>
    <lineage>
        <taxon>Bacteria</taxon>
        <taxon>Pseudomonadati</taxon>
        <taxon>Pseudomonadota</taxon>
        <taxon>Gammaproteobacteria</taxon>
        <taxon>Cellvibrionales</taxon>
        <taxon>Cellvibrionaceae</taxon>
        <taxon>Marinibactrum</taxon>
    </lineage>
</organism>